<organism evidence="5">
    <name type="scientific">Cladocopium goreaui</name>
    <dbReference type="NCBI Taxonomy" id="2562237"/>
    <lineage>
        <taxon>Eukaryota</taxon>
        <taxon>Sar</taxon>
        <taxon>Alveolata</taxon>
        <taxon>Dinophyceae</taxon>
        <taxon>Suessiales</taxon>
        <taxon>Symbiodiniaceae</taxon>
        <taxon>Cladocopium</taxon>
    </lineage>
</organism>
<evidence type="ECO:0000313" key="6">
    <source>
        <dbReference type="EMBL" id="CAL1167066.1"/>
    </source>
</evidence>
<feature type="compositionally biased region" description="Polar residues" evidence="4">
    <location>
        <begin position="1493"/>
        <end position="1508"/>
    </location>
</feature>
<feature type="region of interest" description="Disordered" evidence="4">
    <location>
        <begin position="29"/>
        <end position="55"/>
    </location>
</feature>
<dbReference type="OrthoDB" id="423221at2759"/>
<comment type="caution">
    <text evidence="5">The sequence shown here is derived from an EMBL/GenBank/DDBJ whole genome shotgun (WGS) entry which is preliminary data.</text>
</comment>
<dbReference type="Pfam" id="PF00145">
    <property type="entry name" value="DNA_methylase"/>
    <property type="match status" value="1"/>
</dbReference>
<reference evidence="6" key="2">
    <citation type="submission" date="2024-04" db="EMBL/GenBank/DDBJ databases">
        <authorList>
            <person name="Chen Y."/>
            <person name="Shah S."/>
            <person name="Dougan E. K."/>
            <person name="Thang M."/>
            <person name="Chan C."/>
        </authorList>
    </citation>
    <scope>NUCLEOTIDE SEQUENCE [LARGE SCALE GENOMIC DNA]</scope>
</reference>
<dbReference type="GO" id="GO:0008168">
    <property type="term" value="F:methyltransferase activity"/>
    <property type="evidence" value="ECO:0007669"/>
    <property type="project" value="UniProtKB-KW"/>
</dbReference>
<dbReference type="InterPro" id="IPR050750">
    <property type="entry name" value="C5-MTase"/>
</dbReference>
<protein>
    <submittedName>
        <fullName evidence="7">Type II methyltransferase M.NgoBV (M.NgoBV) (Cytosine-specific methyltransferase NgoV) (M.NgoV) (Modification methylase NgoBV)</fullName>
    </submittedName>
</protein>
<dbReference type="PANTHER" id="PTHR46098:SF1">
    <property type="entry name" value="TRNA (CYTOSINE(38)-C(5))-METHYLTRANSFERASE"/>
    <property type="match status" value="1"/>
</dbReference>
<dbReference type="InterPro" id="IPR029063">
    <property type="entry name" value="SAM-dependent_MTases_sf"/>
</dbReference>
<proteinExistence type="predicted"/>
<feature type="compositionally biased region" description="Basic residues" evidence="4">
    <location>
        <begin position="1534"/>
        <end position="1544"/>
    </location>
</feature>
<feature type="compositionally biased region" description="Basic and acidic residues" evidence="4">
    <location>
        <begin position="1515"/>
        <end position="1533"/>
    </location>
</feature>
<keyword evidence="8" id="KW-1185">Reference proteome</keyword>
<evidence type="ECO:0000313" key="8">
    <source>
        <dbReference type="Proteomes" id="UP001152797"/>
    </source>
</evidence>
<reference evidence="5" key="1">
    <citation type="submission" date="2022-10" db="EMBL/GenBank/DDBJ databases">
        <authorList>
            <person name="Chen Y."/>
            <person name="Dougan E. K."/>
            <person name="Chan C."/>
            <person name="Rhodes N."/>
            <person name="Thang M."/>
        </authorList>
    </citation>
    <scope>NUCLEOTIDE SEQUENCE</scope>
</reference>
<evidence type="ECO:0000313" key="5">
    <source>
        <dbReference type="EMBL" id="CAI4013691.1"/>
    </source>
</evidence>
<dbReference type="GO" id="GO:0032259">
    <property type="term" value="P:methylation"/>
    <property type="evidence" value="ECO:0007669"/>
    <property type="project" value="UniProtKB-KW"/>
</dbReference>
<dbReference type="Gene3D" id="3.40.50.150">
    <property type="entry name" value="Vaccinia Virus protein VP39"/>
    <property type="match status" value="1"/>
</dbReference>
<keyword evidence="3" id="KW-0949">S-adenosyl-L-methionine</keyword>
<feature type="region of interest" description="Disordered" evidence="4">
    <location>
        <begin position="1490"/>
        <end position="1566"/>
    </location>
</feature>
<dbReference type="InterPro" id="IPR001525">
    <property type="entry name" value="C5_MeTfrase"/>
</dbReference>
<dbReference type="EMBL" id="CAMXCT020005990">
    <property type="protein sequence ID" value="CAL1167066.1"/>
    <property type="molecule type" value="Genomic_DNA"/>
</dbReference>
<dbReference type="SUPFAM" id="SSF53335">
    <property type="entry name" value="S-adenosyl-L-methionine-dependent methyltransferases"/>
    <property type="match status" value="1"/>
</dbReference>
<evidence type="ECO:0000256" key="2">
    <source>
        <dbReference type="ARBA" id="ARBA00022679"/>
    </source>
</evidence>
<keyword evidence="1 7" id="KW-0489">Methyltransferase</keyword>
<evidence type="ECO:0000313" key="7">
    <source>
        <dbReference type="EMBL" id="CAL4801003.1"/>
    </source>
</evidence>
<dbReference type="EMBL" id="CAMXCT030005990">
    <property type="protein sequence ID" value="CAL4801003.1"/>
    <property type="molecule type" value="Genomic_DNA"/>
</dbReference>
<evidence type="ECO:0000256" key="1">
    <source>
        <dbReference type="ARBA" id="ARBA00022603"/>
    </source>
</evidence>
<gene>
    <name evidence="5" type="ORF">C1SCF055_LOCUS38645</name>
</gene>
<sequence>MANVAAAIAEAVEAMEAADAAVIQGDAPLIEDGKDEEPAEPARDDGGAGDDQAIQAAPADPTVPAVQAQGALVPAGENVVARSMRQEIAEGVMAAVGSTPFHLRMEGMLLEQKEVQRHAIALPQAPSIFREKYDTQSDFTWSLFGFNTLLNSFYENGVKNAENVEAICAGFTLPATERHIVETARDLLAQIPTGGGVPQRFMVLSTIVREHLEQFAEVQEHDGDIICNVLLFPYVMNGAARGYKLSVPTKDMSWSGWALPWGSDGLLMPVGLYATDVLEMARQFVQLAGLGRRSNGPRSLDAFLSDENQVVMAVEDRNKACIQASFFSNAFHGKLEEHASAGVRYALDLARYKNQIQYKLVEKLDVGFGQFFDFGEEAGYGPTSYFVSAEGFFYVLCYRAADVAQRKFEGTPRWILQGECFKGDFDDDKWTYRAGSRAACTIQWVGEGPDDFNLLWDGMQVERALVATKTTTSMVLALRLSRWEDSKGRPWSVTLARCSSVPDGVKMAMAQSSVHADKYCRALAYVLFLEKQVPGKYSGPTLLLLLPVGGFKNARQAVESCIATKESGGQTSLAKIASTRAFAKPGLVSSVVARPDAVCRGFSCASRSSNQLLERFLLPKPFQLFQPFQQQEVVGRVVRPMIPRSLLALWVSQKLIIVHDMSKLLLGNNVRAASAWGIGCTFCAFLVDELAKHPEERKRLLGSRFSTKWGSFSVNSLKCMQASCIRQHADGTVHRVAQNYFLQPDKAISELLPYDLKDQDVFRGNVPQPRDWLRAWNACLNPIAFNNAEKHYETEDFASGLAQMIQVMHWVVRSQRKKLLLLAESISISVDDRADFRVMRYRCSFRSVEDFCQATQAQAASAVPASPAVPAASLSKSSSLEDWASMEPLTAEGLLGVLRLGRDVSQNNIEQHDMDKSEKMADTVLEILQDVCSDADGNVDREALERISGRIQHFASDQGASVLKCGQVLTQRPQLPNLFWLSADAAHQVRIATQDPLSAQEGFKRQWDRLFSERHALVPDIQNSEVWRSRLIAAQKVVLRSCQTQGADVNKVLQTFSFAKQRFDSVATPMLKYCCMLRAIALVCALQAADERGSREVRARAAAALEDMTPANLFRCGLTCDYTMECLAFLRECFDIEDPDPACTPESVRAFCARMKTLFCQGYILGKVPVQADPAVPAVPFVQNGSDARIYYGSKVHYLCTSAGVKDIRAIMSEMSMVVEDMVDRVLVDLTGDDLGQCLQVFDVMSWTKKDQTALLQKRINTLAKALHVDARVRDAFQGAAKLLLKVVCAAQANKLKISNRQAWTWILCLEWRARYFPPHCNTRFLPDLEKMICFYLALKVNTTTLERNLGQLCNQLHAHAGPTAQDGRLLSAVLHVALDGPGTAKELFEVRKAECAGSEVGFTPTGFSLACGKLWLAMYGRRFRYKYAKEPTSCPSRPSRKRKAHACRGTFEWVKKKRKEAASHLCKVAQEQASQAAVDSFVPNLELPLPHSNASGSKQALSGTRWQSSASASSEEKKPKKTASELFRDHTDRKRARHAAVSRRRQEGNQPYLPTEAKSGGFAPPTEKLLPDHLLQGHRTKLSLIYRLLSKEPPSFACPVGCEIVSTMAFGTMPAPLKLPASICRWLDSWGPELCRDLQEALHSAAKLWPELGDSCPSRPSSTSFFNNVDLRVGTDCSGVESPLHALKALGVRFQHEFSSESAPAPRKVIAANTRPKIFMEDVHCQEKHLPHVDLYVSGFSCKPFSMLHWKTELLQEAEAEVFFSVLKRIQAKRPAAYVLENVEGISRCMDKILPLLEDVGYQVSVLSLNPTELGEPVNRPRIYFVGVRSDVAKLSKEPSQLFYKHIWSHLTQKRLHRNKCEFGSSLVPLWCRLLPDDSDLVAAKRQERMQKWEDAKQLGFPDKRGKTKWRQRHQAWSAGKELKAVAEGNLQWAELSPDKLHLHLPRERDAWWSLIQTFDEPCKVVADLSQNLDRMPCRTDGSLPTITPGAHIMLGCAGRALLPVEKLLLHALPLHRMILPDGISDSELESMGGNMMHLQTVAVAMAVALSLVDWAHPHALLPTAVPAAPAALATKLRNSKTRRPRKSTAEKMLEMKLKARFGFHQRKGGTKVSKARKAVDVKAAAFLICFAKGLCVARRKDVETGSRVHWNLEKFWWLKPAIRAKTLRSLLLTSAFKSCAASSGKRWTCFSMAPVPESASKAVKLWMQSLAAKLFWNEQEKDLIPMVQFLLRDLPQQRLPSALVTAYLLYRAKCVVPPLASEPLHVTSWGDGKVFPLKHIQCDVSKI</sequence>
<evidence type="ECO:0000256" key="4">
    <source>
        <dbReference type="SAM" id="MobiDB-lite"/>
    </source>
</evidence>
<name>A0A9P1GH11_9DINO</name>
<evidence type="ECO:0000256" key="3">
    <source>
        <dbReference type="ARBA" id="ARBA00022691"/>
    </source>
</evidence>
<dbReference type="EMBL" id="CAMXCT010005990">
    <property type="protein sequence ID" value="CAI4013691.1"/>
    <property type="molecule type" value="Genomic_DNA"/>
</dbReference>
<dbReference type="Proteomes" id="UP001152797">
    <property type="component" value="Unassembled WGS sequence"/>
</dbReference>
<keyword evidence="2" id="KW-0808">Transferase</keyword>
<dbReference type="PANTHER" id="PTHR46098">
    <property type="entry name" value="TRNA (CYTOSINE(38)-C(5))-METHYLTRANSFERASE"/>
    <property type="match status" value="1"/>
</dbReference>
<accession>A0A9P1GH11</accession>